<keyword evidence="1 2" id="KW-0732">Signal</keyword>
<feature type="chain" id="PRO_5046511165" evidence="2">
    <location>
        <begin position="20"/>
        <end position="167"/>
    </location>
</feature>
<dbReference type="Proteomes" id="UP001250656">
    <property type="component" value="Unassembled WGS sequence"/>
</dbReference>
<feature type="signal peptide" evidence="2">
    <location>
        <begin position="1"/>
        <end position="19"/>
    </location>
</feature>
<dbReference type="EMBL" id="JAVTTP010000001">
    <property type="protein sequence ID" value="MDT7828070.1"/>
    <property type="molecule type" value="Genomic_DNA"/>
</dbReference>
<protein>
    <submittedName>
        <fullName evidence="4">T9SS type A sorting domain-containing protein</fullName>
    </submittedName>
</protein>
<reference evidence="4 5" key="1">
    <citation type="submission" date="2023-09" db="EMBL/GenBank/DDBJ databases">
        <title>Novel taxa isolated from Blanes Bay.</title>
        <authorList>
            <person name="Rey-Velasco X."/>
            <person name="Lucena T."/>
        </authorList>
    </citation>
    <scope>NUCLEOTIDE SEQUENCE [LARGE SCALE GENOMIC DNA]</scope>
    <source>
        <strain evidence="4 5">S334</strain>
    </source>
</reference>
<dbReference type="Pfam" id="PF18962">
    <property type="entry name" value="Por_Secre_tail"/>
    <property type="match status" value="1"/>
</dbReference>
<dbReference type="RefSeq" id="WP_314013197.1">
    <property type="nucleotide sequence ID" value="NZ_JAVTTP010000001.1"/>
</dbReference>
<evidence type="ECO:0000259" key="3">
    <source>
        <dbReference type="Pfam" id="PF18962"/>
    </source>
</evidence>
<proteinExistence type="predicted"/>
<evidence type="ECO:0000256" key="1">
    <source>
        <dbReference type="ARBA" id="ARBA00022729"/>
    </source>
</evidence>
<dbReference type="NCBIfam" id="TIGR04183">
    <property type="entry name" value="Por_Secre_tail"/>
    <property type="match status" value="1"/>
</dbReference>
<name>A0ABU3L2V5_9FLAO</name>
<feature type="domain" description="Secretion system C-terminal sorting" evidence="3">
    <location>
        <begin position="95"/>
        <end position="162"/>
    </location>
</feature>
<keyword evidence="5" id="KW-1185">Reference proteome</keyword>
<gene>
    <name evidence="4" type="ORF">RQM65_05255</name>
</gene>
<sequence length="167" mass="18573">MKYLIIPLFLVLSPLPLSAQSVTLVNTSLSNVINTSGGDGSGKGGYISYSIGQSYYTSINTSENTVFQGVQIPVSKNKRAEITNSMPSVITIKSYPNPATDYFIINVDNYDEGLRYEFYNLQGKLIAKDKIDKLKTRVNSSNLQPAVYMLGIFYKNTPINKLKIIKR</sequence>
<comment type="caution">
    <text evidence="4">The sequence shown here is derived from an EMBL/GenBank/DDBJ whole genome shotgun (WGS) entry which is preliminary data.</text>
</comment>
<evidence type="ECO:0000256" key="2">
    <source>
        <dbReference type="SAM" id="SignalP"/>
    </source>
</evidence>
<accession>A0ABU3L2V5</accession>
<evidence type="ECO:0000313" key="5">
    <source>
        <dbReference type="Proteomes" id="UP001250656"/>
    </source>
</evidence>
<dbReference type="InterPro" id="IPR026444">
    <property type="entry name" value="Secre_tail"/>
</dbReference>
<evidence type="ECO:0000313" key="4">
    <source>
        <dbReference type="EMBL" id="MDT7828070.1"/>
    </source>
</evidence>
<organism evidence="4 5">
    <name type="scientific">Pricia mediterranea</name>
    <dbReference type="NCBI Taxonomy" id="3076079"/>
    <lineage>
        <taxon>Bacteria</taxon>
        <taxon>Pseudomonadati</taxon>
        <taxon>Bacteroidota</taxon>
        <taxon>Flavobacteriia</taxon>
        <taxon>Flavobacteriales</taxon>
        <taxon>Flavobacteriaceae</taxon>
        <taxon>Pricia</taxon>
    </lineage>
</organism>